<feature type="transmembrane region" description="Helical" evidence="6">
    <location>
        <begin position="135"/>
        <end position="155"/>
    </location>
</feature>
<evidence type="ECO:0000256" key="6">
    <source>
        <dbReference type="RuleBase" id="RU363041"/>
    </source>
</evidence>
<reference evidence="8" key="1">
    <citation type="submission" date="2016-03" db="EMBL/GenBank/DDBJ databases">
        <title>Complete genome sequence of Solimmundus cernigliae, representing a novel lineage of polycyclic aromatic hydrocarbon degraders within the Gammaproteobacteria.</title>
        <authorList>
            <person name="Singleton D.R."/>
            <person name="Dickey A.N."/>
            <person name="Scholl E.H."/>
            <person name="Wright F.A."/>
            <person name="Aitken M.D."/>
        </authorList>
    </citation>
    <scope>NUCLEOTIDE SEQUENCE [LARGE SCALE GENOMIC DNA]</scope>
    <source>
        <strain evidence="8">TR3.2</strain>
    </source>
</reference>
<sequence>MILLAYLAVGVLAGLIAGMLGLGGGVVIVPALALVFPLLGIPSEVLMHLAIGTSLAVIVPTSMSSTYAHYRRGAVDLPLVRRLLPGLAVGAVLGGWLADKLPSALLSRVFGVFVICVATQIFFNATAPGRRPLPGTAGLLATGTVIGTLSTLLGIGGGSLTVPFLNYCRVDMRRAVATSSACGLVLGVIGAAVFLWAGRDHAGLPAGAIGYLYLPAFIGIAGASVLTAPLGARLAHSLPVVTLKRLFAVFLGTAGLRMLDVLRF</sequence>
<dbReference type="AlphaFoldDB" id="A0A1B1YS14"/>
<dbReference type="PANTHER" id="PTHR43483">
    <property type="entry name" value="MEMBRANE TRANSPORTER PROTEIN HI_0806-RELATED"/>
    <property type="match status" value="1"/>
</dbReference>
<dbReference type="OrthoDB" id="457670at2"/>
<dbReference type="GO" id="GO:0005886">
    <property type="term" value="C:plasma membrane"/>
    <property type="evidence" value="ECO:0007669"/>
    <property type="project" value="UniProtKB-SubCell"/>
</dbReference>
<dbReference type="InParanoid" id="A0A1B1YS14"/>
<dbReference type="Proteomes" id="UP000092952">
    <property type="component" value="Chromosome"/>
</dbReference>
<dbReference type="InterPro" id="IPR002781">
    <property type="entry name" value="TM_pro_TauE-like"/>
</dbReference>
<keyword evidence="4 6" id="KW-1133">Transmembrane helix</keyword>
<accession>A0A1B1YS14</accession>
<feature type="transmembrane region" description="Helical" evidence="6">
    <location>
        <begin position="49"/>
        <end position="67"/>
    </location>
</feature>
<evidence type="ECO:0000256" key="3">
    <source>
        <dbReference type="ARBA" id="ARBA00022692"/>
    </source>
</evidence>
<evidence type="ECO:0000313" key="8">
    <source>
        <dbReference type="Proteomes" id="UP000092952"/>
    </source>
</evidence>
<evidence type="ECO:0000256" key="5">
    <source>
        <dbReference type="ARBA" id="ARBA00023136"/>
    </source>
</evidence>
<dbReference type="RefSeq" id="WP_068803197.1">
    <property type="nucleotide sequence ID" value="NZ_CP014671.1"/>
</dbReference>
<dbReference type="Pfam" id="PF01925">
    <property type="entry name" value="TauE"/>
    <property type="match status" value="1"/>
</dbReference>
<dbReference type="KEGG" id="gbi:PG2T_05210"/>
<feature type="transmembrane region" description="Helical" evidence="6">
    <location>
        <begin position="209"/>
        <end position="232"/>
    </location>
</feature>
<comment type="subcellular location">
    <subcellularLocation>
        <location evidence="6">Cell membrane</location>
        <topology evidence="6">Multi-pass membrane protein</topology>
    </subcellularLocation>
    <subcellularLocation>
        <location evidence="1">Membrane</location>
        <topology evidence="1">Multi-pass membrane protein</topology>
    </subcellularLocation>
</comment>
<evidence type="ECO:0000256" key="4">
    <source>
        <dbReference type="ARBA" id="ARBA00022989"/>
    </source>
</evidence>
<gene>
    <name evidence="7" type="ORF">PG2T_05210</name>
</gene>
<protein>
    <recommendedName>
        <fullName evidence="6">Probable membrane transporter protein</fullName>
    </recommendedName>
</protein>
<keyword evidence="3 6" id="KW-0812">Transmembrane</keyword>
<dbReference type="EMBL" id="CP014671">
    <property type="protein sequence ID" value="ANX03650.1"/>
    <property type="molecule type" value="Genomic_DNA"/>
</dbReference>
<feature type="transmembrane region" description="Helical" evidence="6">
    <location>
        <begin position="175"/>
        <end position="197"/>
    </location>
</feature>
<organism evidence="7 8">
    <name type="scientific">Immundisolibacter cernigliae</name>
    <dbReference type="NCBI Taxonomy" id="1810504"/>
    <lineage>
        <taxon>Bacteria</taxon>
        <taxon>Pseudomonadati</taxon>
        <taxon>Pseudomonadota</taxon>
        <taxon>Gammaproteobacteria</taxon>
        <taxon>Immundisolibacterales</taxon>
        <taxon>Immundisolibacteraceae</taxon>
        <taxon>Immundisolibacter</taxon>
    </lineage>
</organism>
<evidence type="ECO:0000256" key="2">
    <source>
        <dbReference type="ARBA" id="ARBA00009142"/>
    </source>
</evidence>
<evidence type="ECO:0000256" key="1">
    <source>
        <dbReference type="ARBA" id="ARBA00004141"/>
    </source>
</evidence>
<evidence type="ECO:0000313" key="7">
    <source>
        <dbReference type="EMBL" id="ANX03650.1"/>
    </source>
</evidence>
<proteinExistence type="inferred from homology"/>
<dbReference type="STRING" id="1810504.PG2T_05210"/>
<feature type="transmembrane region" description="Helical" evidence="6">
    <location>
        <begin position="104"/>
        <end position="123"/>
    </location>
</feature>
<feature type="transmembrane region" description="Helical" evidence="6">
    <location>
        <begin position="79"/>
        <end position="98"/>
    </location>
</feature>
<comment type="similarity">
    <text evidence="2 6">Belongs to the 4-toluene sulfonate uptake permease (TSUP) (TC 2.A.102) family.</text>
</comment>
<name>A0A1B1YS14_9GAMM</name>
<keyword evidence="8" id="KW-1185">Reference proteome</keyword>
<keyword evidence="6" id="KW-1003">Cell membrane</keyword>
<dbReference type="PANTHER" id="PTHR43483:SF3">
    <property type="entry name" value="MEMBRANE TRANSPORTER PROTEIN HI_0806-RELATED"/>
    <property type="match status" value="1"/>
</dbReference>
<keyword evidence="5 6" id="KW-0472">Membrane</keyword>